<protein>
    <submittedName>
        <fullName evidence="2">Uncharacterized protein</fullName>
    </submittedName>
</protein>
<comment type="caution">
    <text evidence="2">The sequence shown here is derived from an EMBL/GenBank/DDBJ whole genome shotgun (WGS) entry which is preliminary data.</text>
</comment>
<reference evidence="2" key="1">
    <citation type="journal article" date="2022" name="bioRxiv">
        <title>Sequencing and chromosome-scale assembly of the giantPleurodeles waltlgenome.</title>
        <authorList>
            <person name="Brown T."/>
            <person name="Elewa A."/>
            <person name="Iarovenko S."/>
            <person name="Subramanian E."/>
            <person name="Araus A.J."/>
            <person name="Petzold A."/>
            <person name="Susuki M."/>
            <person name="Suzuki K.-i.T."/>
            <person name="Hayashi T."/>
            <person name="Toyoda A."/>
            <person name="Oliveira C."/>
            <person name="Osipova E."/>
            <person name="Leigh N.D."/>
            <person name="Simon A."/>
            <person name="Yun M.H."/>
        </authorList>
    </citation>
    <scope>NUCLEOTIDE SEQUENCE</scope>
    <source>
        <strain evidence="2">20211129_DDA</strain>
        <tissue evidence="2">Liver</tissue>
    </source>
</reference>
<proteinExistence type="predicted"/>
<evidence type="ECO:0000256" key="1">
    <source>
        <dbReference type="SAM" id="MobiDB-lite"/>
    </source>
</evidence>
<sequence>MAVHARPGGLNAPLGSGPSDLERRTEASSASGAYGATDQQALGGLLSPRHPLTTAFTSAKPSGLRAQATVRVGRPQGIDLTTASVTRG</sequence>
<dbReference type="AlphaFoldDB" id="A0AAV7VL33"/>
<feature type="compositionally biased region" description="Polar residues" evidence="1">
    <location>
        <begin position="79"/>
        <end position="88"/>
    </location>
</feature>
<organism evidence="2 3">
    <name type="scientific">Pleurodeles waltl</name>
    <name type="common">Iberian ribbed newt</name>
    <dbReference type="NCBI Taxonomy" id="8319"/>
    <lineage>
        <taxon>Eukaryota</taxon>
        <taxon>Metazoa</taxon>
        <taxon>Chordata</taxon>
        <taxon>Craniata</taxon>
        <taxon>Vertebrata</taxon>
        <taxon>Euteleostomi</taxon>
        <taxon>Amphibia</taxon>
        <taxon>Batrachia</taxon>
        <taxon>Caudata</taxon>
        <taxon>Salamandroidea</taxon>
        <taxon>Salamandridae</taxon>
        <taxon>Pleurodelinae</taxon>
        <taxon>Pleurodeles</taxon>
    </lineage>
</organism>
<dbReference type="Proteomes" id="UP001066276">
    <property type="component" value="Chromosome 2_1"/>
</dbReference>
<accession>A0AAV7VL33</accession>
<gene>
    <name evidence="2" type="ORF">NDU88_005830</name>
</gene>
<name>A0AAV7VL33_PLEWA</name>
<feature type="region of interest" description="Disordered" evidence="1">
    <location>
        <begin position="1"/>
        <end position="88"/>
    </location>
</feature>
<evidence type="ECO:0000313" key="3">
    <source>
        <dbReference type="Proteomes" id="UP001066276"/>
    </source>
</evidence>
<keyword evidence="3" id="KW-1185">Reference proteome</keyword>
<evidence type="ECO:0000313" key="2">
    <source>
        <dbReference type="EMBL" id="KAJ1202027.1"/>
    </source>
</evidence>
<dbReference type="EMBL" id="JANPWB010000003">
    <property type="protein sequence ID" value="KAJ1202027.1"/>
    <property type="molecule type" value="Genomic_DNA"/>
</dbReference>